<dbReference type="RefSeq" id="WP_162501900.1">
    <property type="nucleotide sequence ID" value="NZ_BJCE01000113.1"/>
</dbReference>
<dbReference type="EMBL" id="BJCE01000113">
    <property type="protein sequence ID" value="GCL38067.1"/>
    <property type="molecule type" value="Genomic_DNA"/>
</dbReference>
<keyword evidence="2" id="KW-1185">Reference proteome</keyword>
<accession>A0A479ZZV3</accession>
<dbReference type="Proteomes" id="UP000300142">
    <property type="component" value="Unassembled WGS sequence"/>
</dbReference>
<reference evidence="2" key="1">
    <citation type="submission" date="2019-02" db="EMBL/GenBank/DDBJ databases">
        <title>Draft genome sequence of Sphaerospermopsis reniformis NIES-1949.</title>
        <authorList>
            <person name="Yamaguchi H."/>
            <person name="Suzuki S."/>
            <person name="Kawachi M."/>
        </authorList>
    </citation>
    <scope>NUCLEOTIDE SEQUENCE [LARGE SCALE GENOMIC DNA]</scope>
    <source>
        <strain evidence="2">NIES-1949</strain>
    </source>
</reference>
<name>A0A479ZZV3_9CYAN</name>
<proteinExistence type="predicted"/>
<evidence type="ECO:0000313" key="1">
    <source>
        <dbReference type="EMBL" id="GCL38067.1"/>
    </source>
</evidence>
<protein>
    <submittedName>
        <fullName evidence="1">Uncharacterized protein</fullName>
    </submittedName>
</protein>
<comment type="caution">
    <text evidence="1">The sequence shown here is derived from an EMBL/GenBank/DDBJ whole genome shotgun (WGS) entry which is preliminary data.</text>
</comment>
<sequence>MAKIQIADLAQVENQFDELSDLELEVVGGWIYYGRYGYAWRAVGNYWWFRHY</sequence>
<organism evidence="1 2">
    <name type="scientific">Sphaerospermopsis reniformis</name>
    <dbReference type="NCBI Taxonomy" id="531300"/>
    <lineage>
        <taxon>Bacteria</taxon>
        <taxon>Bacillati</taxon>
        <taxon>Cyanobacteriota</taxon>
        <taxon>Cyanophyceae</taxon>
        <taxon>Nostocales</taxon>
        <taxon>Aphanizomenonaceae</taxon>
        <taxon>Sphaerospermopsis</taxon>
    </lineage>
</organism>
<evidence type="ECO:0000313" key="2">
    <source>
        <dbReference type="Proteomes" id="UP000300142"/>
    </source>
</evidence>
<gene>
    <name evidence="1" type="ORF">SR1949_31800</name>
</gene>
<dbReference type="AlphaFoldDB" id="A0A479ZZV3"/>